<evidence type="ECO:0000313" key="2">
    <source>
        <dbReference type="EMBL" id="KAG2218949.1"/>
    </source>
</evidence>
<gene>
    <name evidence="2" type="ORF">INT45_004641</name>
</gene>
<name>A0A8H7VLG1_9FUNG</name>
<keyword evidence="3" id="KW-1185">Reference proteome</keyword>
<protein>
    <recommendedName>
        <fullName evidence="4">Secreted protein</fullName>
    </recommendedName>
</protein>
<accession>A0A8H7VLG1</accession>
<evidence type="ECO:0000256" key="1">
    <source>
        <dbReference type="SAM" id="SignalP"/>
    </source>
</evidence>
<dbReference type="EMBL" id="JAEPRB010000202">
    <property type="protein sequence ID" value="KAG2218949.1"/>
    <property type="molecule type" value="Genomic_DNA"/>
</dbReference>
<sequence>MVKALTLVAFIAAAPAALVMAQEDASPTGLPSEIPTDLPNIDLSSIASYASEHAGDLSSAYDSILSQVPTEYQGSVSSLVAEATKGLNGDESSANKITLGITMTGAVGIVAAAGMLL</sequence>
<feature type="chain" id="PRO_5034246644" description="Secreted protein" evidence="1">
    <location>
        <begin position="22"/>
        <end position="117"/>
    </location>
</feature>
<feature type="signal peptide" evidence="1">
    <location>
        <begin position="1"/>
        <end position="21"/>
    </location>
</feature>
<dbReference type="OrthoDB" id="2278818at2759"/>
<proteinExistence type="predicted"/>
<keyword evidence="1" id="KW-0732">Signal</keyword>
<evidence type="ECO:0008006" key="4">
    <source>
        <dbReference type="Google" id="ProtNLM"/>
    </source>
</evidence>
<dbReference type="Proteomes" id="UP000646827">
    <property type="component" value="Unassembled WGS sequence"/>
</dbReference>
<evidence type="ECO:0000313" key="3">
    <source>
        <dbReference type="Proteomes" id="UP000646827"/>
    </source>
</evidence>
<organism evidence="2 3">
    <name type="scientific">Circinella minor</name>
    <dbReference type="NCBI Taxonomy" id="1195481"/>
    <lineage>
        <taxon>Eukaryota</taxon>
        <taxon>Fungi</taxon>
        <taxon>Fungi incertae sedis</taxon>
        <taxon>Mucoromycota</taxon>
        <taxon>Mucoromycotina</taxon>
        <taxon>Mucoromycetes</taxon>
        <taxon>Mucorales</taxon>
        <taxon>Lichtheimiaceae</taxon>
        <taxon>Circinella</taxon>
    </lineage>
</organism>
<reference evidence="2 3" key="1">
    <citation type="submission" date="2020-12" db="EMBL/GenBank/DDBJ databases">
        <title>Metabolic potential, ecology and presence of endohyphal bacteria is reflected in genomic diversity of Mucoromycotina.</title>
        <authorList>
            <person name="Muszewska A."/>
            <person name="Okrasinska A."/>
            <person name="Steczkiewicz K."/>
            <person name="Drgas O."/>
            <person name="Orlowska M."/>
            <person name="Perlinska-Lenart U."/>
            <person name="Aleksandrzak-Piekarczyk T."/>
            <person name="Szatraj K."/>
            <person name="Zielenkiewicz U."/>
            <person name="Pilsyk S."/>
            <person name="Malc E."/>
            <person name="Mieczkowski P."/>
            <person name="Kruszewska J.S."/>
            <person name="Biernat P."/>
            <person name="Pawlowska J."/>
        </authorList>
    </citation>
    <scope>NUCLEOTIDE SEQUENCE [LARGE SCALE GENOMIC DNA]</scope>
    <source>
        <strain evidence="2 3">CBS 142.35</strain>
    </source>
</reference>
<comment type="caution">
    <text evidence="2">The sequence shown here is derived from an EMBL/GenBank/DDBJ whole genome shotgun (WGS) entry which is preliminary data.</text>
</comment>
<dbReference type="AlphaFoldDB" id="A0A8H7VLG1"/>